<dbReference type="PANTHER" id="PTHR23502:SF51">
    <property type="entry name" value="QUINIDINE RESISTANCE PROTEIN 1-RELATED"/>
    <property type="match status" value="1"/>
</dbReference>
<sequence length="161" mass="17608">MLVRSATSGKLLNWDYQRVRRSILAESEKTTAQDELKFPIERTCFVVSCAAYGWCIKKRVSIAGLLGFLVAVGLFTMAIMNTAQTLILDLVPSQGSSVTACNILVHCALSTMLVAVIQPILSALSTAWTYVLLAGMCVVALPLIYLKRRRRGEAVQVQEGN</sequence>
<dbReference type="Proteomes" id="UP001218218">
    <property type="component" value="Unassembled WGS sequence"/>
</dbReference>
<evidence type="ECO:0000256" key="5">
    <source>
        <dbReference type="ARBA" id="ARBA00023136"/>
    </source>
</evidence>
<keyword evidence="5 6" id="KW-0472">Membrane</keyword>
<dbReference type="InterPro" id="IPR036259">
    <property type="entry name" value="MFS_trans_sf"/>
</dbReference>
<dbReference type="AlphaFoldDB" id="A0AAD7A9T8"/>
<reference evidence="7" key="1">
    <citation type="submission" date="2023-03" db="EMBL/GenBank/DDBJ databases">
        <title>Massive genome expansion in bonnet fungi (Mycena s.s.) driven by repeated elements and novel gene families across ecological guilds.</title>
        <authorList>
            <consortium name="Lawrence Berkeley National Laboratory"/>
            <person name="Harder C.B."/>
            <person name="Miyauchi S."/>
            <person name="Viragh M."/>
            <person name="Kuo A."/>
            <person name="Thoen E."/>
            <person name="Andreopoulos B."/>
            <person name="Lu D."/>
            <person name="Skrede I."/>
            <person name="Drula E."/>
            <person name="Henrissat B."/>
            <person name="Morin E."/>
            <person name="Kohler A."/>
            <person name="Barry K."/>
            <person name="LaButti K."/>
            <person name="Morin E."/>
            <person name="Salamov A."/>
            <person name="Lipzen A."/>
            <person name="Mereny Z."/>
            <person name="Hegedus B."/>
            <person name="Baldrian P."/>
            <person name="Stursova M."/>
            <person name="Weitz H."/>
            <person name="Taylor A."/>
            <person name="Grigoriev I.V."/>
            <person name="Nagy L.G."/>
            <person name="Martin F."/>
            <person name="Kauserud H."/>
        </authorList>
    </citation>
    <scope>NUCLEOTIDE SEQUENCE</scope>
    <source>
        <strain evidence="7">CBHHK002</strain>
    </source>
</reference>
<evidence type="ECO:0000256" key="4">
    <source>
        <dbReference type="ARBA" id="ARBA00022989"/>
    </source>
</evidence>
<evidence type="ECO:0000256" key="1">
    <source>
        <dbReference type="ARBA" id="ARBA00004141"/>
    </source>
</evidence>
<gene>
    <name evidence="7" type="ORF">DFH08DRAFT_855909</name>
</gene>
<evidence type="ECO:0000256" key="2">
    <source>
        <dbReference type="ARBA" id="ARBA00022448"/>
    </source>
</evidence>
<comment type="caution">
    <text evidence="7">The sequence shown here is derived from an EMBL/GenBank/DDBJ whole genome shotgun (WGS) entry which is preliminary data.</text>
</comment>
<name>A0AAD7A9T8_9AGAR</name>
<feature type="transmembrane region" description="Helical" evidence="6">
    <location>
        <begin position="62"/>
        <end position="88"/>
    </location>
</feature>
<evidence type="ECO:0000256" key="6">
    <source>
        <dbReference type="SAM" id="Phobius"/>
    </source>
</evidence>
<proteinExistence type="predicted"/>
<dbReference type="PANTHER" id="PTHR23502">
    <property type="entry name" value="MAJOR FACILITATOR SUPERFAMILY"/>
    <property type="match status" value="1"/>
</dbReference>
<dbReference type="GO" id="GO:0022857">
    <property type="term" value="F:transmembrane transporter activity"/>
    <property type="evidence" value="ECO:0007669"/>
    <property type="project" value="TreeGrafter"/>
</dbReference>
<keyword evidence="8" id="KW-1185">Reference proteome</keyword>
<accession>A0AAD7A9T8</accession>
<feature type="transmembrane region" description="Helical" evidence="6">
    <location>
        <begin position="127"/>
        <end position="146"/>
    </location>
</feature>
<comment type="subcellular location">
    <subcellularLocation>
        <location evidence="1">Membrane</location>
        <topology evidence="1">Multi-pass membrane protein</topology>
    </subcellularLocation>
</comment>
<dbReference type="SUPFAM" id="SSF103473">
    <property type="entry name" value="MFS general substrate transporter"/>
    <property type="match status" value="1"/>
</dbReference>
<keyword evidence="2" id="KW-0813">Transport</keyword>
<organism evidence="7 8">
    <name type="scientific">Mycena albidolilacea</name>
    <dbReference type="NCBI Taxonomy" id="1033008"/>
    <lineage>
        <taxon>Eukaryota</taxon>
        <taxon>Fungi</taxon>
        <taxon>Dikarya</taxon>
        <taxon>Basidiomycota</taxon>
        <taxon>Agaricomycotina</taxon>
        <taxon>Agaricomycetes</taxon>
        <taxon>Agaricomycetidae</taxon>
        <taxon>Agaricales</taxon>
        <taxon>Marasmiineae</taxon>
        <taxon>Mycenaceae</taxon>
        <taxon>Mycena</taxon>
    </lineage>
</organism>
<protein>
    <submittedName>
        <fullName evidence="7">Uncharacterized protein</fullName>
    </submittedName>
</protein>
<keyword evidence="4 6" id="KW-1133">Transmembrane helix</keyword>
<dbReference type="GO" id="GO:0005886">
    <property type="term" value="C:plasma membrane"/>
    <property type="evidence" value="ECO:0007669"/>
    <property type="project" value="TreeGrafter"/>
</dbReference>
<evidence type="ECO:0000313" key="7">
    <source>
        <dbReference type="EMBL" id="KAJ7353088.1"/>
    </source>
</evidence>
<keyword evidence="3 6" id="KW-0812">Transmembrane</keyword>
<dbReference type="EMBL" id="JARIHO010000011">
    <property type="protein sequence ID" value="KAJ7353088.1"/>
    <property type="molecule type" value="Genomic_DNA"/>
</dbReference>
<dbReference type="Gene3D" id="1.20.1250.20">
    <property type="entry name" value="MFS general substrate transporter like domains"/>
    <property type="match status" value="1"/>
</dbReference>
<evidence type="ECO:0000256" key="3">
    <source>
        <dbReference type="ARBA" id="ARBA00022692"/>
    </source>
</evidence>
<evidence type="ECO:0000313" key="8">
    <source>
        <dbReference type="Proteomes" id="UP001218218"/>
    </source>
</evidence>